<protein>
    <submittedName>
        <fullName evidence="1">Uncharacterized protein</fullName>
    </submittedName>
</protein>
<dbReference type="AlphaFoldDB" id="S4PEU6"/>
<dbReference type="EMBL" id="GAIX01001429">
    <property type="protein sequence ID" value="JAA91131.1"/>
    <property type="molecule type" value="Transcribed_RNA"/>
</dbReference>
<reference evidence="1" key="2">
    <citation type="submission" date="2013-05" db="EMBL/GenBank/DDBJ databases">
        <authorList>
            <person name="Carter J.-M."/>
            <person name="Baker S.C."/>
            <person name="Pink R."/>
            <person name="Carter D.R.F."/>
            <person name="Collins A."/>
            <person name="Tomlin J."/>
            <person name="Gibbs M."/>
            <person name="Breuker C.J."/>
        </authorList>
    </citation>
    <scope>NUCLEOTIDE SEQUENCE</scope>
    <source>
        <tissue evidence="1">Ovary</tissue>
    </source>
</reference>
<reference evidence="1" key="1">
    <citation type="journal article" date="2013" name="BMC Genomics">
        <title>Unscrambling butterfly oogenesis.</title>
        <authorList>
            <person name="Carter J.M."/>
            <person name="Baker S.C."/>
            <person name="Pink R."/>
            <person name="Carter D.R."/>
            <person name="Collins A."/>
            <person name="Tomlin J."/>
            <person name="Gibbs M."/>
            <person name="Breuker C.J."/>
        </authorList>
    </citation>
    <scope>NUCLEOTIDE SEQUENCE</scope>
    <source>
        <tissue evidence="1">Ovary</tissue>
    </source>
</reference>
<feature type="non-terminal residue" evidence="1">
    <location>
        <position position="1"/>
    </location>
</feature>
<sequence length="74" mass="8532">PRRSSRDSSSTRAPSLLYQSRLSGRSMTKCTDICFINENTFIIIQINIITKSEIRPVKYYNMQNIVNNIDVCTD</sequence>
<organism evidence="1">
    <name type="scientific">Pararge aegeria</name>
    <name type="common">speckled wood butterfly</name>
    <dbReference type="NCBI Taxonomy" id="116150"/>
    <lineage>
        <taxon>Eukaryota</taxon>
        <taxon>Metazoa</taxon>
        <taxon>Ecdysozoa</taxon>
        <taxon>Arthropoda</taxon>
        <taxon>Hexapoda</taxon>
        <taxon>Insecta</taxon>
        <taxon>Pterygota</taxon>
        <taxon>Neoptera</taxon>
        <taxon>Endopterygota</taxon>
        <taxon>Lepidoptera</taxon>
        <taxon>Glossata</taxon>
        <taxon>Ditrysia</taxon>
        <taxon>Papilionoidea</taxon>
        <taxon>Nymphalidae</taxon>
        <taxon>Satyrinae</taxon>
        <taxon>Satyrini</taxon>
        <taxon>Parargina</taxon>
        <taxon>Pararge</taxon>
    </lineage>
</organism>
<name>S4PEU6_9NEOP</name>
<proteinExistence type="predicted"/>
<accession>S4PEU6</accession>
<evidence type="ECO:0000313" key="1">
    <source>
        <dbReference type="EMBL" id="JAA91131.1"/>
    </source>
</evidence>